<feature type="transmembrane region" description="Helical" evidence="1">
    <location>
        <begin position="267"/>
        <end position="287"/>
    </location>
</feature>
<dbReference type="Proteomes" id="UP000240418">
    <property type="component" value="Unassembled WGS sequence"/>
</dbReference>
<evidence type="ECO:0000313" key="3">
    <source>
        <dbReference type="EMBL" id="PSL19166.1"/>
    </source>
</evidence>
<dbReference type="OrthoDB" id="9771846at2"/>
<dbReference type="EMBL" id="PYGJ01000007">
    <property type="protein sequence ID" value="PSL19166.1"/>
    <property type="molecule type" value="Genomic_DNA"/>
</dbReference>
<keyword evidence="1" id="KW-0812">Transmembrane</keyword>
<dbReference type="InterPro" id="IPR029044">
    <property type="entry name" value="Nucleotide-diphossugar_trans"/>
</dbReference>
<keyword evidence="1" id="KW-1133">Transmembrane helix</keyword>
<sequence>MTVPSLLTIILNFRTPEMTLQSAEAALREMKDIDGHVVIVDNDSGDGSFEAIQQELLRPEWPHERIEVIQSGHNGGFGAGNNFGIRYGMEEHAYDYVYILNSDAFPDAGSVSALLDHMQANPKTGLAGSYIHGPDGDPHLTAFRFPSIWGELEGAARVGAVSKMLEKHIVPLPIPDKTTQVDWLAGASMMIRREVLAEIGLFDETFFLYFEETDLCLRAARAGWTTDYVRHSEVTHIGSVSTGMKTWTRMPSYWFDSRLYFFRRNHGGLYAGVATLAHVAGALLWRLRRVIGRKPKRDPAWFLRDLITHYFKFSLKSQTRERNRIPKFPFSAEPASGGEML</sequence>
<feature type="domain" description="Glycosyltransferase 2-like" evidence="2">
    <location>
        <begin position="24"/>
        <end position="144"/>
    </location>
</feature>
<dbReference type="PANTHER" id="PTHR43179:SF7">
    <property type="entry name" value="RHAMNOSYLTRANSFERASE WBBL"/>
    <property type="match status" value="1"/>
</dbReference>
<dbReference type="InterPro" id="IPR001173">
    <property type="entry name" value="Glyco_trans_2-like"/>
</dbReference>
<evidence type="ECO:0000313" key="4">
    <source>
        <dbReference type="Proteomes" id="UP000240418"/>
    </source>
</evidence>
<comment type="caution">
    <text evidence="3">The sequence shown here is derived from an EMBL/GenBank/DDBJ whole genome shotgun (WGS) entry which is preliminary data.</text>
</comment>
<evidence type="ECO:0000259" key="2">
    <source>
        <dbReference type="Pfam" id="PF00535"/>
    </source>
</evidence>
<evidence type="ECO:0000256" key="1">
    <source>
        <dbReference type="SAM" id="Phobius"/>
    </source>
</evidence>
<dbReference type="RefSeq" id="WP_106608780.1">
    <property type="nucleotide sequence ID" value="NZ_PYGJ01000007.1"/>
</dbReference>
<dbReference type="Gene3D" id="3.90.550.10">
    <property type="entry name" value="Spore Coat Polysaccharide Biosynthesis Protein SpsA, Chain A"/>
    <property type="match status" value="1"/>
</dbReference>
<keyword evidence="1" id="KW-0472">Membrane</keyword>
<name>A0A2P8FBR3_9RHOB</name>
<dbReference type="Pfam" id="PF00535">
    <property type="entry name" value="Glycos_transf_2"/>
    <property type="match status" value="1"/>
</dbReference>
<accession>A0A2P8FBR3</accession>
<protein>
    <recommendedName>
        <fullName evidence="2">Glycosyltransferase 2-like domain-containing protein</fullName>
    </recommendedName>
</protein>
<dbReference type="SUPFAM" id="SSF53448">
    <property type="entry name" value="Nucleotide-diphospho-sugar transferases"/>
    <property type="match status" value="1"/>
</dbReference>
<dbReference type="PANTHER" id="PTHR43179">
    <property type="entry name" value="RHAMNOSYLTRANSFERASE WBBL"/>
    <property type="match status" value="1"/>
</dbReference>
<dbReference type="AlphaFoldDB" id="A0A2P8FBR3"/>
<reference evidence="3 4" key="1">
    <citation type="submission" date="2018-03" db="EMBL/GenBank/DDBJ databases">
        <title>Genomic Encyclopedia of Archaeal and Bacterial Type Strains, Phase II (KMG-II): from individual species to whole genera.</title>
        <authorList>
            <person name="Goeker M."/>
        </authorList>
    </citation>
    <scope>NUCLEOTIDE SEQUENCE [LARGE SCALE GENOMIC DNA]</scope>
    <source>
        <strain evidence="3 4">DSM 100673</strain>
    </source>
</reference>
<keyword evidence="4" id="KW-1185">Reference proteome</keyword>
<organism evidence="3 4">
    <name type="scientific">Shimia abyssi</name>
    <dbReference type="NCBI Taxonomy" id="1662395"/>
    <lineage>
        <taxon>Bacteria</taxon>
        <taxon>Pseudomonadati</taxon>
        <taxon>Pseudomonadota</taxon>
        <taxon>Alphaproteobacteria</taxon>
        <taxon>Rhodobacterales</taxon>
        <taxon>Roseobacteraceae</taxon>
    </lineage>
</organism>
<gene>
    <name evidence="3" type="ORF">CLV88_107109</name>
</gene>
<proteinExistence type="predicted"/>